<proteinExistence type="predicted"/>
<evidence type="ECO:0000313" key="3">
    <source>
        <dbReference type="EnsemblPlants" id="KEH19766"/>
    </source>
</evidence>
<dbReference type="PANTHER" id="PTHR31569:SF4">
    <property type="entry name" value="SWIM-TYPE DOMAIN-CONTAINING PROTEIN"/>
    <property type="match status" value="1"/>
</dbReference>
<protein>
    <recommendedName>
        <fullName evidence="5">Protein FAR1-RELATED SEQUENCE</fullName>
    </recommendedName>
</protein>
<feature type="region of interest" description="Disordered" evidence="1">
    <location>
        <begin position="1"/>
        <end position="20"/>
    </location>
</feature>
<dbReference type="AlphaFoldDB" id="A0A072TRC5"/>
<organism evidence="2 4">
    <name type="scientific">Medicago truncatula</name>
    <name type="common">Barrel medic</name>
    <name type="synonym">Medicago tribuloides</name>
    <dbReference type="NCBI Taxonomy" id="3880"/>
    <lineage>
        <taxon>Eukaryota</taxon>
        <taxon>Viridiplantae</taxon>
        <taxon>Streptophyta</taxon>
        <taxon>Embryophyta</taxon>
        <taxon>Tracheophyta</taxon>
        <taxon>Spermatophyta</taxon>
        <taxon>Magnoliopsida</taxon>
        <taxon>eudicotyledons</taxon>
        <taxon>Gunneridae</taxon>
        <taxon>Pentapetalae</taxon>
        <taxon>rosids</taxon>
        <taxon>fabids</taxon>
        <taxon>Fabales</taxon>
        <taxon>Fabaceae</taxon>
        <taxon>Papilionoideae</taxon>
        <taxon>50 kb inversion clade</taxon>
        <taxon>NPAAA clade</taxon>
        <taxon>Hologalegina</taxon>
        <taxon>IRL clade</taxon>
        <taxon>Trifolieae</taxon>
        <taxon>Medicago</taxon>
    </lineage>
</organism>
<dbReference type="InterPro" id="IPR052579">
    <property type="entry name" value="Zinc_finger_SWIM"/>
</dbReference>
<dbReference type="HOGENOM" id="CLU_042722_1_0_1"/>
<dbReference type="EnsemblPlants" id="KEH19766">
    <property type="protein sequence ID" value="KEH19766"/>
    <property type="gene ID" value="MTR_8g468040"/>
</dbReference>
<dbReference type="Proteomes" id="UP000002051">
    <property type="component" value="Chromosome 8"/>
</dbReference>
<evidence type="ECO:0008006" key="5">
    <source>
        <dbReference type="Google" id="ProtNLM"/>
    </source>
</evidence>
<reference evidence="2 4" key="1">
    <citation type="journal article" date="2011" name="Nature">
        <title>The Medicago genome provides insight into the evolution of rhizobial symbioses.</title>
        <authorList>
            <person name="Young N.D."/>
            <person name="Debelle F."/>
            <person name="Oldroyd G.E."/>
            <person name="Geurts R."/>
            <person name="Cannon S.B."/>
            <person name="Udvardi M.K."/>
            <person name="Benedito V.A."/>
            <person name="Mayer K.F."/>
            <person name="Gouzy J."/>
            <person name="Schoof H."/>
            <person name="Van de Peer Y."/>
            <person name="Proost S."/>
            <person name="Cook D.R."/>
            <person name="Meyers B.C."/>
            <person name="Spannagl M."/>
            <person name="Cheung F."/>
            <person name="De Mita S."/>
            <person name="Krishnakumar V."/>
            <person name="Gundlach H."/>
            <person name="Zhou S."/>
            <person name="Mudge J."/>
            <person name="Bharti A.K."/>
            <person name="Murray J.D."/>
            <person name="Naoumkina M.A."/>
            <person name="Rosen B."/>
            <person name="Silverstein K.A."/>
            <person name="Tang H."/>
            <person name="Rombauts S."/>
            <person name="Zhao P.X."/>
            <person name="Zhou P."/>
            <person name="Barbe V."/>
            <person name="Bardou P."/>
            <person name="Bechner M."/>
            <person name="Bellec A."/>
            <person name="Berger A."/>
            <person name="Berges H."/>
            <person name="Bidwell S."/>
            <person name="Bisseling T."/>
            <person name="Choisne N."/>
            <person name="Couloux A."/>
            <person name="Denny R."/>
            <person name="Deshpande S."/>
            <person name="Dai X."/>
            <person name="Doyle J.J."/>
            <person name="Dudez A.M."/>
            <person name="Farmer A.D."/>
            <person name="Fouteau S."/>
            <person name="Franken C."/>
            <person name="Gibelin C."/>
            <person name="Gish J."/>
            <person name="Goldstein S."/>
            <person name="Gonzalez A.J."/>
            <person name="Green P.J."/>
            <person name="Hallab A."/>
            <person name="Hartog M."/>
            <person name="Hua A."/>
            <person name="Humphray S.J."/>
            <person name="Jeong D.H."/>
            <person name="Jing Y."/>
            <person name="Jocker A."/>
            <person name="Kenton S.M."/>
            <person name="Kim D.J."/>
            <person name="Klee K."/>
            <person name="Lai H."/>
            <person name="Lang C."/>
            <person name="Lin S."/>
            <person name="Macmil S.L."/>
            <person name="Magdelenat G."/>
            <person name="Matthews L."/>
            <person name="McCorrison J."/>
            <person name="Monaghan E.L."/>
            <person name="Mun J.H."/>
            <person name="Najar F.Z."/>
            <person name="Nicholson C."/>
            <person name="Noirot C."/>
            <person name="O'Bleness M."/>
            <person name="Paule C.R."/>
            <person name="Poulain J."/>
            <person name="Prion F."/>
            <person name="Qin B."/>
            <person name="Qu C."/>
            <person name="Retzel E.F."/>
            <person name="Riddle C."/>
            <person name="Sallet E."/>
            <person name="Samain S."/>
            <person name="Samson N."/>
            <person name="Sanders I."/>
            <person name="Saurat O."/>
            <person name="Scarpelli C."/>
            <person name="Schiex T."/>
            <person name="Segurens B."/>
            <person name="Severin A.J."/>
            <person name="Sherrier D.J."/>
            <person name="Shi R."/>
            <person name="Sims S."/>
            <person name="Singer S.R."/>
            <person name="Sinharoy S."/>
            <person name="Sterck L."/>
            <person name="Viollet A."/>
            <person name="Wang B.B."/>
            <person name="Wang K."/>
            <person name="Wang M."/>
            <person name="Wang X."/>
            <person name="Warfsmann J."/>
            <person name="Weissenbach J."/>
            <person name="White D.D."/>
            <person name="White J.D."/>
            <person name="Wiley G.B."/>
            <person name="Wincker P."/>
            <person name="Xing Y."/>
            <person name="Yang L."/>
            <person name="Yao Z."/>
            <person name="Ying F."/>
            <person name="Zhai J."/>
            <person name="Zhou L."/>
            <person name="Zuber A."/>
            <person name="Denarie J."/>
            <person name="Dixon R.A."/>
            <person name="May G.D."/>
            <person name="Schwartz D.C."/>
            <person name="Rogers J."/>
            <person name="Quetier F."/>
            <person name="Town C.D."/>
            <person name="Roe B.A."/>
        </authorList>
    </citation>
    <scope>NUCLEOTIDE SEQUENCE [LARGE SCALE GENOMIC DNA]</scope>
    <source>
        <strain evidence="2">A17</strain>
        <strain evidence="3 4">cv. Jemalong A17</strain>
    </source>
</reference>
<gene>
    <name evidence="2" type="ordered locus">MTR_8g468040</name>
</gene>
<feature type="compositionally biased region" description="Polar residues" evidence="1">
    <location>
        <begin position="271"/>
        <end position="280"/>
    </location>
</feature>
<dbReference type="EMBL" id="CM001224">
    <property type="protein sequence ID" value="KEH19766.1"/>
    <property type="molecule type" value="Genomic_DNA"/>
</dbReference>
<evidence type="ECO:0000313" key="4">
    <source>
        <dbReference type="Proteomes" id="UP000002051"/>
    </source>
</evidence>
<dbReference type="PANTHER" id="PTHR31569">
    <property type="entry name" value="SWIM-TYPE DOMAIN-CONTAINING PROTEIN"/>
    <property type="match status" value="1"/>
</dbReference>
<reference evidence="3" key="3">
    <citation type="submission" date="2015-04" db="UniProtKB">
        <authorList>
            <consortium name="EnsemblPlants"/>
        </authorList>
    </citation>
    <scope>IDENTIFICATION</scope>
    <source>
        <strain evidence="3">cv. Jemalong A17</strain>
    </source>
</reference>
<evidence type="ECO:0000256" key="1">
    <source>
        <dbReference type="SAM" id="MobiDB-lite"/>
    </source>
</evidence>
<sequence>MQCESSGQYKPPNTRKKSNLEGMGSRKYECPCRLQVKEVCEPYAKFVAYVETTVLNVKKKFVRAWTNKVLHLGCRTTNIIELAHAKLKKYLRSRVGDLASYWDEIDKMLAIQLGEIQENFGRSINFIEHKYKRHKLCSQFEGYESRAALGFMDDELACSRTFGFDKEDCGCVQKTSYELPCACIIVEKRKKKFPILLDKEWNVIEKRLKRAPYKMKLHIKEALRQLGLLEDTMLSPPPRKVVTKGAPKRVRPTPKSTSTGRIPSRWERVDSQNPNSQFSQPKIKVPKSKGARLGTYYRSQASTPPSKHFFEYPYITQMPMIMRPFIQEIVNVKGSGNYGFWVIARHMGMDDENHVLVCNALSNELKNHKSDYLSIFGSEKRYKYILDGLNSPTSSSGIALEDKWLTLPYMGHIIATCYNRVVGDLVFPKRDICETYFPIRGAPPFNPHSNIMCLGLIPGHFLHDFLKEGCSLPPPCGKWSNNNIGEAEKWHFAFTDIQVAFNVLMYKEAKPPKKPTNEHNSIICGTPTPEKSIQDFEVMEEDENYALLYI</sequence>
<keyword evidence="4" id="KW-1185">Reference proteome</keyword>
<evidence type="ECO:0000313" key="2">
    <source>
        <dbReference type="EMBL" id="KEH19766.1"/>
    </source>
</evidence>
<feature type="region of interest" description="Disordered" evidence="1">
    <location>
        <begin position="237"/>
        <end position="284"/>
    </location>
</feature>
<accession>A0A072TRC5</accession>
<reference evidence="2 4" key="2">
    <citation type="journal article" date="2014" name="BMC Genomics">
        <title>An improved genome release (version Mt4.0) for the model legume Medicago truncatula.</title>
        <authorList>
            <person name="Tang H."/>
            <person name="Krishnakumar V."/>
            <person name="Bidwell S."/>
            <person name="Rosen B."/>
            <person name="Chan A."/>
            <person name="Zhou S."/>
            <person name="Gentzbittel L."/>
            <person name="Childs K.L."/>
            <person name="Yandell M."/>
            <person name="Gundlach H."/>
            <person name="Mayer K.F."/>
            <person name="Schwartz D.C."/>
            <person name="Town C.D."/>
        </authorList>
    </citation>
    <scope>GENOME REANNOTATION</scope>
    <source>
        <strain evidence="2">A17</strain>
        <strain evidence="3 4">cv. Jemalong A17</strain>
    </source>
</reference>
<name>A0A072TRC5_MEDTR</name>